<dbReference type="AlphaFoldDB" id="A0A6P4A852"/>
<dbReference type="InterPro" id="IPR036852">
    <property type="entry name" value="Peptidase_S8/S53_dom_sf"/>
</dbReference>
<evidence type="ECO:0000256" key="10">
    <source>
        <dbReference type="PROSITE-ProRule" id="PRU01240"/>
    </source>
</evidence>
<dbReference type="Gene3D" id="3.40.50.200">
    <property type="entry name" value="Peptidase S8/S53 domain"/>
    <property type="match status" value="1"/>
</dbReference>
<dbReference type="InterPro" id="IPR034197">
    <property type="entry name" value="Peptidases_S8_3"/>
</dbReference>
<dbReference type="SUPFAM" id="SSF52743">
    <property type="entry name" value="Subtilisin-like"/>
    <property type="match status" value="1"/>
</dbReference>
<dbReference type="GO" id="GO:0009609">
    <property type="term" value="P:response to symbiotic bacterium"/>
    <property type="evidence" value="ECO:0007669"/>
    <property type="project" value="UniProtKB-ARBA"/>
</dbReference>
<dbReference type="KEGG" id="zju:107420011"/>
<sequence>MANHLSFCLCLIFLTTTHIVAAQSETYIIHMDLLAMPKAFTDHHSWYLSTLSNVRLATKANPETQYPSSKLIYSYTHALNGFSASLLPEELEALKASPGYISSVRDMPVKLDTTHSPKFLGLNSNAGLWPISNYGEDVIIGVVDTGIWPESQSFNDNGFSEIPSRWKGKCEGGTQFNSSLCNKKLVGARFFNKALIANPNVTIAINSTRDTDGHGTHTSSTAAGNHVDGASYFGYAPGTATGVAPRARVAMYKAIWEEGSTSSDVIAAIDQAIDDGVDVLSLSFGLDDLPFHQDPIAIATFAALSKNVFVSASAGNRGPLFGTLHNGTPWVLTVAAGTVDREFQGVVKLETGVSLTGSSLYPGRDSASAQLPIVFLDACNNSKILKQVGNKIVVCQDRNDSLNDQFENVGDANVAGGIFITNNTDLELFLQSSFPAIFLNPKDGEVIVNYIKSKPDPKASLAFSFTSLGAKPAPRATSYTSRGPSPSCPAVLKPDILAPGSLILASWPENVTAAEVNGRKLYSKFNILSGTSMACPHAAGVAALLKSAHPEWSPAAIRSAIMTTSDSTDNTNSPIKDIGLDNDPANPLTMGAGHVNPNKALTPGLVYDAGIEDYINLLCALNYSENQIKVITNSFPFNCSTPSLDLNYPSFIAFFNANDSNPNAKTTQEFRRTVTNVGEGEATYVASVTPFNELVVSVAPDKLVFKEKNEKLSFKLSIEGPRLMKEVIAFGFLTWVDEKSKQQVKSPILATNFDLQPVTASSN</sequence>
<dbReference type="CDD" id="cd04852">
    <property type="entry name" value="Peptidases_S8_3"/>
    <property type="match status" value="1"/>
</dbReference>
<evidence type="ECO:0000256" key="7">
    <source>
        <dbReference type="ARBA" id="ARBA00022825"/>
    </source>
</evidence>
<dbReference type="GO" id="GO:0005576">
    <property type="term" value="C:extracellular region"/>
    <property type="evidence" value="ECO:0007669"/>
    <property type="project" value="UniProtKB-SubCell"/>
</dbReference>
<evidence type="ECO:0000256" key="3">
    <source>
        <dbReference type="ARBA" id="ARBA00022525"/>
    </source>
</evidence>
<feature type="domain" description="Peptidase S8/S53" evidence="12">
    <location>
        <begin position="135"/>
        <end position="569"/>
    </location>
</feature>
<dbReference type="Pfam" id="PF00082">
    <property type="entry name" value="Peptidase_S8"/>
    <property type="match status" value="1"/>
</dbReference>
<dbReference type="InParanoid" id="A0A6P4A852"/>
<evidence type="ECO:0000313" key="15">
    <source>
        <dbReference type="Proteomes" id="UP001652623"/>
    </source>
</evidence>
<dbReference type="GO" id="GO:0006508">
    <property type="term" value="P:proteolysis"/>
    <property type="evidence" value="ECO:0007669"/>
    <property type="project" value="UniProtKB-KW"/>
</dbReference>
<feature type="active site" description="Charge relay system" evidence="9 10">
    <location>
        <position position="144"/>
    </location>
</feature>
<dbReference type="CDD" id="cd02120">
    <property type="entry name" value="PA_subtilisin_like"/>
    <property type="match status" value="1"/>
</dbReference>
<dbReference type="InterPro" id="IPR041469">
    <property type="entry name" value="Subtilisin-like_FN3"/>
</dbReference>
<dbReference type="RefSeq" id="XP_015884357.1">
    <property type="nucleotide sequence ID" value="XM_016028871.4"/>
</dbReference>
<feature type="chain" id="PRO_5028399888" evidence="11">
    <location>
        <begin position="23"/>
        <end position="763"/>
    </location>
</feature>
<keyword evidence="7 10" id="KW-0720">Serine protease</keyword>
<dbReference type="InterPro" id="IPR015500">
    <property type="entry name" value="Peptidase_S8_subtilisin-rel"/>
</dbReference>
<dbReference type="InterPro" id="IPR010259">
    <property type="entry name" value="S8pro/Inhibitor_I9"/>
</dbReference>
<feature type="domain" description="Subtilisin-like protease fibronectin type-III" evidence="14">
    <location>
        <begin position="645"/>
        <end position="749"/>
    </location>
</feature>
<keyword evidence="15" id="KW-1185">Reference proteome</keyword>
<dbReference type="FunFam" id="3.40.50.200:FF:000006">
    <property type="entry name" value="Subtilisin-like protease SBT1.5"/>
    <property type="match status" value="1"/>
</dbReference>
<dbReference type="PRINTS" id="PR00723">
    <property type="entry name" value="SUBTILISIN"/>
</dbReference>
<evidence type="ECO:0000259" key="13">
    <source>
        <dbReference type="Pfam" id="PF05922"/>
    </source>
</evidence>
<feature type="active site" description="Charge relay system" evidence="9 10">
    <location>
        <position position="532"/>
    </location>
</feature>
<dbReference type="Gene3D" id="3.30.70.80">
    <property type="entry name" value="Peptidase S8 propeptide/proteinase inhibitor I9"/>
    <property type="match status" value="1"/>
</dbReference>
<keyword evidence="8" id="KW-0325">Glycoprotein</keyword>
<organism evidence="15 16">
    <name type="scientific">Ziziphus jujuba</name>
    <name type="common">Chinese jujube</name>
    <name type="synonym">Ziziphus sativa</name>
    <dbReference type="NCBI Taxonomy" id="326968"/>
    <lineage>
        <taxon>Eukaryota</taxon>
        <taxon>Viridiplantae</taxon>
        <taxon>Streptophyta</taxon>
        <taxon>Embryophyta</taxon>
        <taxon>Tracheophyta</taxon>
        <taxon>Spermatophyta</taxon>
        <taxon>Magnoliopsida</taxon>
        <taxon>eudicotyledons</taxon>
        <taxon>Gunneridae</taxon>
        <taxon>Pentapetalae</taxon>
        <taxon>rosids</taxon>
        <taxon>fabids</taxon>
        <taxon>Rosales</taxon>
        <taxon>Rhamnaceae</taxon>
        <taxon>Paliureae</taxon>
        <taxon>Ziziphus</taxon>
    </lineage>
</organism>
<evidence type="ECO:0000256" key="11">
    <source>
        <dbReference type="SAM" id="SignalP"/>
    </source>
</evidence>
<evidence type="ECO:0000259" key="14">
    <source>
        <dbReference type="Pfam" id="PF17766"/>
    </source>
</evidence>
<comment type="subcellular location">
    <subcellularLocation>
        <location evidence="1">Secreted</location>
    </subcellularLocation>
</comment>
<keyword evidence="3" id="KW-0964">Secreted</keyword>
<dbReference type="Pfam" id="PF05922">
    <property type="entry name" value="Inhibitor_I9"/>
    <property type="match status" value="1"/>
</dbReference>
<protein>
    <submittedName>
        <fullName evidence="16">Subtilisin-like protease SBT3</fullName>
    </submittedName>
</protein>
<evidence type="ECO:0000256" key="4">
    <source>
        <dbReference type="ARBA" id="ARBA00022670"/>
    </source>
</evidence>
<dbReference type="Pfam" id="PF17766">
    <property type="entry name" value="fn3_6"/>
    <property type="match status" value="1"/>
</dbReference>
<evidence type="ECO:0000259" key="12">
    <source>
        <dbReference type="Pfam" id="PF00082"/>
    </source>
</evidence>
<dbReference type="FunCoup" id="A0A6P4A852">
    <property type="interactions" value="4"/>
</dbReference>
<feature type="domain" description="Inhibitor I9" evidence="13">
    <location>
        <begin position="26"/>
        <end position="111"/>
    </location>
</feature>
<dbReference type="PROSITE" id="PS51892">
    <property type="entry name" value="SUBTILASE"/>
    <property type="match status" value="1"/>
</dbReference>
<accession>A0A6P4A852</accession>
<keyword evidence="6 10" id="KW-0378">Hydrolase</keyword>
<dbReference type="Gene3D" id="2.60.40.2310">
    <property type="match status" value="1"/>
</dbReference>
<dbReference type="InterPro" id="IPR000209">
    <property type="entry name" value="Peptidase_S8/S53_dom"/>
</dbReference>
<proteinExistence type="inferred from homology"/>
<evidence type="ECO:0000256" key="2">
    <source>
        <dbReference type="ARBA" id="ARBA00011073"/>
    </source>
</evidence>
<evidence type="ECO:0000256" key="5">
    <source>
        <dbReference type="ARBA" id="ARBA00022729"/>
    </source>
</evidence>
<keyword evidence="5 11" id="KW-0732">Signal</keyword>
<dbReference type="PANTHER" id="PTHR10795">
    <property type="entry name" value="PROPROTEIN CONVERTASE SUBTILISIN/KEXIN"/>
    <property type="match status" value="1"/>
</dbReference>
<evidence type="ECO:0000313" key="16">
    <source>
        <dbReference type="RefSeq" id="XP_015884357.1"/>
    </source>
</evidence>
<feature type="active site" description="Charge relay system" evidence="9 10">
    <location>
        <position position="214"/>
    </location>
</feature>
<reference evidence="16" key="1">
    <citation type="submission" date="2025-08" db="UniProtKB">
        <authorList>
            <consortium name="RefSeq"/>
        </authorList>
    </citation>
    <scope>IDENTIFICATION</scope>
    <source>
        <tissue evidence="16">Seedling</tissue>
    </source>
</reference>
<feature type="signal peptide" evidence="11">
    <location>
        <begin position="1"/>
        <end position="22"/>
    </location>
</feature>
<name>A0A6P4A852_ZIZJJ</name>
<dbReference type="Proteomes" id="UP001652623">
    <property type="component" value="Chromosome 5"/>
</dbReference>
<dbReference type="InterPro" id="IPR037045">
    <property type="entry name" value="S8pro/Inhibitor_I9_sf"/>
</dbReference>
<dbReference type="FunFam" id="3.30.70.80:FF:000003">
    <property type="entry name" value="Subtilisin-like protease SBT1.9"/>
    <property type="match status" value="1"/>
</dbReference>
<gene>
    <name evidence="16" type="primary">LOC107420011</name>
</gene>
<dbReference type="GO" id="GO:0004252">
    <property type="term" value="F:serine-type endopeptidase activity"/>
    <property type="evidence" value="ECO:0007669"/>
    <property type="project" value="UniProtKB-UniRule"/>
</dbReference>
<dbReference type="GeneID" id="107420011"/>
<evidence type="ECO:0000256" key="6">
    <source>
        <dbReference type="ARBA" id="ARBA00022801"/>
    </source>
</evidence>
<evidence type="ECO:0000256" key="8">
    <source>
        <dbReference type="ARBA" id="ARBA00023180"/>
    </source>
</evidence>
<evidence type="ECO:0000256" key="9">
    <source>
        <dbReference type="PIRSR" id="PIRSR615500-1"/>
    </source>
</evidence>
<evidence type="ECO:0000256" key="1">
    <source>
        <dbReference type="ARBA" id="ARBA00004613"/>
    </source>
</evidence>
<dbReference type="InterPro" id="IPR045051">
    <property type="entry name" value="SBT"/>
</dbReference>
<dbReference type="Gene3D" id="3.50.30.30">
    <property type="match status" value="1"/>
</dbReference>
<comment type="similarity">
    <text evidence="2 10">Belongs to the peptidase S8 family.</text>
</comment>
<dbReference type="PROSITE" id="PS00138">
    <property type="entry name" value="SUBTILASE_SER"/>
    <property type="match status" value="1"/>
</dbReference>
<dbReference type="InterPro" id="IPR023828">
    <property type="entry name" value="Peptidase_S8_Ser-AS"/>
</dbReference>
<keyword evidence="4 10" id="KW-0645">Protease</keyword>